<feature type="transmembrane region" description="Helical" evidence="6">
    <location>
        <begin position="6"/>
        <end position="30"/>
    </location>
</feature>
<proteinExistence type="inferred from homology"/>
<dbReference type="GO" id="GO:0016020">
    <property type="term" value="C:membrane"/>
    <property type="evidence" value="ECO:0007669"/>
    <property type="project" value="UniProtKB-SubCell"/>
</dbReference>
<name>A0A967EHP5_9PROT</name>
<comment type="subcellular location">
    <subcellularLocation>
        <location evidence="1">Membrane</location>
        <topology evidence="1">Multi-pass membrane protein</topology>
    </subcellularLocation>
</comment>
<keyword evidence="8" id="KW-1185">Reference proteome</keyword>
<dbReference type="AlphaFoldDB" id="A0A967EHP5"/>
<dbReference type="PANTHER" id="PTHR30238">
    <property type="entry name" value="MEMBRANE BOUND PREDICTED REDOX MODULATOR"/>
    <property type="match status" value="1"/>
</dbReference>
<evidence type="ECO:0000313" key="7">
    <source>
        <dbReference type="EMBL" id="NHO53932.1"/>
    </source>
</evidence>
<dbReference type="InterPro" id="IPR022301">
    <property type="entry name" value="Integral_membrane_YjbE"/>
</dbReference>
<accession>A0A967EHP5</accession>
<sequence>MLSLSFLGALLQVVLIDITLAGDNAVVVGLAVRRLEGKQRRIAVFVGVAAAALIRLGLALVATQLLGIIGLRLAGGLLLLWVCWKMYRELRTPDTHAEDGGTAPGGLWPAIGRIIVADLSMSLDNVLAVAGAAGEHMEVLVAGLAISILLMAFAATIIARLLDRYRWIAWIGLLVVFGVAIELIFNGGSEVLSHVG</sequence>
<comment type="similarity">
    <text evidence="2">Belongs to the TerC family.</text>
</comment>
<evidence type="ECO:0000256" key="3">
    <source>
        <dbReference type="ARBA" id="ARBA00022692"/>
    </source>
</evidence>
<organism evidence="7 8">
    <name type="scientific">Acetobacter estunensis</name>
    <dbReference type="NCBI Taxonomy" id="104097"/>
    <lineage>
        <taxon>Bacteria</taxon>
        <taxon>Pseudomonadati</taxon>
        <taxon>Pseudomonadota</taxon>
        <taxon>Alphaproteobacteria</taxon>
        <taxon>Acetobacterales</taxon>
        <taxon>Acetobacteraceae</taxon>
        <taxon>Acetobacter</taxon>
    </lineage>
</organism>
<feature type="transmembrane region" description="Helical" evidence="6">
    <location>
        <begin position="167"/>
        <end position="185"/>
    </location>
</feature>
<dbReference type="InterPro" id="IPR005496">
    <property type="entry name" value="Integral_membrane_TerC"/>
</dbReference>
<evidence type="ECO:0000256" key="5">
    <source>
        <dbReference type="ARBA" id="ARBA00023136"/>
    </source>
</evidence>
<gene>
    <name evidence="7" type="ORF">GOB87_08175</name>
</gene>
<reference evidence="7" key="1">
    <citation type="submission" date="2019-11" db="EMBL/GenBank/DDBJ databases">
        <title>Description of new Acetobacter species.</title>
        <authorList>
            <person name="Cleenwerck I."/>
            <person name="Sombolestani A.S."/>
        </authorList>
    </citation>
    <scope>NUCLEOTIDE SEQUENCE</scope>
    <source>
        <strain evidence="7">LMG 1626</strain>
    </source>
</reference>
<feature type="transmembrane region" description="Helical" evidence="6">
    <location>
        <begin position="42"/>
        <end position="60"/>
    </location>
</feature>
<keyword evidence="3 6" id="KW-0812">Transmembrane</keyword>
<dbReference type="Pfam" id="PF03741">
    <property type="entry name" value="TerC"/>
    <property type="match status" value="1"/>
</dbReference>
<feature type="transmembrane region" description="Helical" evidence="6">
    <location>
        <begin position="139"/>
        <end position="161"/>
    </location>
</feature>
<evidence type="ECO:0000256" key="4">
    <source>
        <dbReference type="ARBA" id="ARBA00022989"/>
    </source>
</evidence>
<comment type="caution">
    <text evidence="7">The sequence shown here is derived from an EMBL/GenBank/DDBJ whole genome shotgun (WGS) entry which is preliminary data.</text>
</comment>
<keyword evidence="5 6" id="KW-0472">Membrane</keyword>
<evidence type="ECO:0000256" key="6">
    <source>
        <dbReference type="SAM" id="Phobius"/>
    </source>
</evidence>
<dbReference type="Proteomes" id="UP000597459">
    <property type="component" value="Unassembled WGS sequence"/>
</dbReference>
<dbReference type="EMBL" id="WOTH01000013">
    <property type="protein sequence ID" value="NHO53932.1"/>
    <property type="molecule type" value="Genomic_DNA"/>
</dbReference>
<evidence type="ECO:0000313" key="8">
    <source>
        <dbReference type="Proteomes" id="UP000597459"/>
    </source>
</evidence>
<dbReference type="PANTHER" id="PTHR30238:SF4">
    <property type="entry name" value="SLL1022 PROTEIN"/>
    <property type="match status" value="1"/>
</dbReference>
<keyword evidence="4 6" id="KW-1133">Transmembrane helix</keyword>
<protein>
    <submittedName>
        <fullName evidence="7">YjbE family putative metal transport protein</fullName>
    </submittedName>
</protein>
<dbReference type="RefSeq" id="WP_166315036.1">
    <property type="nucleotide sequence ID" value="NZ_WOTH01000013.1"/>
</dbReference>
<evidence type="ECO:0000256" key="1">
    <source>
        <dbReference type="ARBA" id="ARBA00004141"/>
    </source>
</evidence>
<evidence type="ECO:0000256" key="2">
    <source>
        <dbReference type="ARBA" id="ARBA00007511"/>
    </source>
</evidence>
<dbReference type="NCBIfam" id="TIGR03717">
    <property type="entry name" value="R_switched_YjbE"/>
    <property type="match status" value="1"/>
</dbReference>